<dbReference type="InterPro" id="IPR036196">
    <property type="entry name" value="Ptyr_pPase_sf"/>
</dbReference>
<feature type="domain" description="Phosphotyrosine protein phosphatase I" evidence="6">
    <location>
        <begin position="2"/>
        <end position="150"/>
    </location>
</feature>
<organism evidence="7 8">
    <name type="scientific">Taphrina deformans (strain PYCC 5710 / ATCC 11124 / CBS 356.35 / IMI 108563 / JCM 9778 / NBRC 8474)</name>
    <name type="common">Peach leaf curl fungus</name>
    <name type="synonym">Lalaria deformans</name>
    <dbReference type="NCBI Taxonomy" id="1097556"/>
    <lineage>
        <taxon>Eukaryota</taxon>
        <taxon>Fungi</taxon>
        <taxon>Dikarya</taxon>
        <taxon>Ascomycota</taxon>
        <taxon>Taphrinomycotina</taxon>
        <taxon>Taphrinomycetes</taxon>
        <taxon>Taphrinales</taxon>
        <taxon>Taphrinaceae</taxon>
        <taxon>Taphrina</taxon>
    </lineage>
</organism>
<keyword evidence="2" id="KW-0378">Hydrolase</keyword>
<feature type="active site" evidence="4">
    <location>
        <position position="14"/>
    </location>
</feature>
<evidence type="ECO:0000259" key="6">
    <source>
        <dbReference type="SMART" id="SM00226"/>
    </source>
</evidence>
<dbReference type="Gene3D" id="3.40.50.2300">
    <property type="match status" value="1"/>
</dbReference>
<evidence type="ECO:0000313" key="7">
    <source>
        <dbReference type="EMBL" id="CCG82736.1"/>
    </source>
</evidence>
<dbReference type="Pfam" id="PF01451">
    <property type="entry name" value="LMWPc"/>
    <property type="match status" value="1"/>
</dbReference>
<accession>R4XH70</accession>
<dbReference type="Proteomes" id="UP000013776">
    <property type="component" value="Unassembled WGS sequence"/>
</dbReference>
<dbReference type="STRING" id="1097556.R4XH70"/>
<dbReference type="InterPro" id="IPR017867">
    <property type="entry name" value="Tyr_phospatase_low_mol_wt"/>
</dbReference>
<evidence type="ECO:0000256" key="5">
    <source>
        <dbReference type="SAM" id="SignalP"/>
    </source>
</evidence>
<dbReference type="eggNOG" id="KOG3217">
    <property type="taxonomic scope" value="Eukaryota"/>
</dbReference>
<dbReference type="GO" id="GO:0004725">
    <property type="term" value="F:protein tyrosine phosphatase activity"/>
    <property type="evidence" value="ECO:0007669"/>
    <property type="project" value="InterPro"/>
</dbReference>
<feature type="active site" description="Nucleophile" evidence="4">
    <location>
        <position position="8"/>
    </location>
</feature>
<reference evidence="7 8" key="1">
    <citation type="journal article" date="2013" name="MBio">
        <title>Genome sequencing of the plant pathogen Taphrina deformans, the causal agent of peach leaf curl.</title>
        <authorList>
            <person name="Cisse O.H."/>
            <person name="Almeida J.M.G.C.F."/>
            <person name="Fonseca A."/>
            <person name="Kumar A.A."/>
            <person name="Salojaervi J."/>
            <person name="Overmyer K."/>
            <person name="Hauser P.M."/>
            <person name="Pagni M."/>
        </authorList>
    </citation>
    <scope>NUCLEOTIDE SEQUENCE [LARGE SCALE GENOMIC DNA]</scope>
    <source>
        <strain evidence="8">PYCC 5710 / ATCC 11124 / CBS 356.35 / IMI 108563 / JCM 9778 / NBRC 8474</strain>
    </source>
</reference>
<dbReference type="OrthoDB" id="3388at2759"/>
<evidence type="ECO:0000256" key="4">
    <source>
        <dbReference type="PIRSR" id="PIRSR617867-1"/>
    </source>
</evidence>
<sequence length="158" mass="17891">MSSILFVCLGNICRSTMAHAVLQHLVEQEDLQDLISNVDSCGNVTQSATDWKALNLILERWQHSDNMARQLSAHDFERFDFILAMDRSNLSNIKSMQPRGQIRASIHLFGDFGDRSMDAVVKDPYYDAGNLGFDKAYQQCLEFSKGLIHQLQAHDSDP</sequence>
<dbReference type="PANTHER" id="PTHR11717">
    <property type="entry name" value="LOW MOLECULAR WEIGHT PROTEIN TYROSINE PHOSPHATASE"/>
    <property type="match status" value="1"/>
</dbReference>
<comment type="caution">
    <text evidence="7">The sequence shown here is derived from an EMBL/GenBank/DDBJ whole genome shotgun (WGS) entry which is preliminary data.</text>
</comment>
<dbReference type="EMBL" id="CAHR02000097">
    <property type="protein sequence ID" value="CCG82736.1"/>
    <property type="molecule type" value="Genomic_DNA"/>
</dbReference>
<dbReference type="CDD" id="cd16343">
    <property type="entry name" value="LMWPTP"/>
    <property type="match status" value="1"/>
</dbReference>
<proteinExistence type="inferred from homology"/>
<dbReference type="PANTHER" id="PTHR11717:SF7">
    <property type="entry name" value="LOW MOLECULAR WEIGHT PHOSPHOTYROSINE PROTEIN PHOSPHATASE"/>
    <property type="match status" value="1"/>
</dbReference>
<evidence type="ECO:0000313" key="8">
    <source>
        <dbReference type="Proteomes" id="UP000013776"/>
    </source>
</evidence>
<dbReference type="AlphaFoldDB" id="R4XH70"/>
<dbReference type="InterPro" id="IPR023485">
    <property type="entry name" value="Ptyr_pPase"/>
</dbReference>
<keyword evidence="8" id="KW-1185">Reference proteome</keyword>
<name>R4XH70_TAPDE</name>
<evidence type="ECO:0000256" key="3">
    <source>
        <dbReference type="ARBA" id="ARBA00022912"/>
    </source>
</evidence>
<feature type="active site" description="Proton donor" evidence="4">
    <location>
        <position position="123"/>
    </location>
</feature>
<comment type="similarity">
    <text evidence="1">Belongs to the low molecular weight phosphotyrosine protein phosphatase family.</text>
</comment>
<dbReference type="PRINTS" id="PR00719">
    <property type="entry name" value="LMWPTPASE"/>
</dbReference>
<keyword evidence="3" id="KW-0904">Protein phosphatase</keyword>
<protein>
    <submittedName>
        <fullName evidence="7">Low molecular weight phosphotyrosine protein phosphatase</fullName>
    </submittedName>
</protein>
<dbReference type="InterPro" id="IPR050438">
    <property type="entry name" value="LMW_PTPase"/>
</dbReference>
<feature type="chain" id="PRO_5004373277" evidence="5">
    <location>
        <begin position="19"/>
        <end position="158"/>
    </location>
</feature>
<evidence type="ECO:0000256" key="1">
    <source>
        <dbReference type="ARBA" id="ARBA00011063"/>
    </source>
</evidence>
<evidence type="ECO:0000256" key="2">
    <source>
        <dbReference type="ARBA" id="ARBA00022801"/>
    </source>
</evidence>
<gene>
    <name evidence="7" type="ORF">TAPDE_002869</name>
</gene>
<dbReference type="VEuPathDB" id="FungiDB:TAPDE_002869"/>
<dbReference type="SMART" id="SM00226">
    <property type="entry name" value="LMWPc"/>
    <property type="match status" value="1"/>
</dbReference>
<feature type="signal peptide" evidence="5">
    <location>
        <begin position="1"/>
        <end position="18"/>
    </location>
</feature>
<dbReference type="SUPFAM" id="SSF52788">
    <property type="entry name" value="Phosphotyrosine protein phosphatases I"/>
    <property type="match status" value="1"/>
</dbReference>
<keyword evidence="5" id="KW-0732">Signal</keyword>